<evidence type="ECO:0000256" key="6">
    <source>
        <dbReference type="ARBA" id="ARBA00023194"/>
    </source>
</evidence>
<evidence type="ECO:0000256" key="4">
    <source>
        <dbReference type="ARBA" id="ARBA00022553"/>
    </source>
</evidence>
<dbReference type="InterPro" id="IPR006162">
    <property type="entry name" value="Ppantetheine_attach_site"/>
</dbReference>
<dbReference type="InterPro" id="IPR013154">
    <property type="entry name" value="ADH-like_N"/>
</dbReference>
<dbReference type="Gene3D" id="3.40.50.11460">
    <property type="match status" value="1"/>
</dbReference>
<dbReference type="InterPro" id="IPR055123">
    <property type="entry name" value="SpnB-like_Rossmann"/>
</dbReference>
<feature type="active site" description="Proton acceptor; for dehydratase activity" evidence="9">
    <location>
        <position position="2709"/>
    </location>
</feature>
<dbReference type="SUPFAM" id="SSF55048">
    <property type="entry name" value="Probable ACP-binding domain of malonyl-CoA ACP transacylase"/>
    <property type="match status" value="2"/>
</dbReference>
<feature type="domain" description="Ketosynthase family 3 (KS3)" evidence="12">
    <location>
        <begin position="38"/>
        <end position="462"/>
    </location>
</feature>
<dbReference type="Gene3D" id="1.10.1200.10">
    <property type="entry name" value="ACP-like"/>
    <property type="match status" value="2"/>
</dbReference>
<feature type="region of interest" description="Disordered" evidence="10">
    <location>
        <begin position="2770"/>
        <end position="2805"/>
    </location>
</feature>
<keyword evidence="3" id="KW-0596">Phosphopantetheine</keyword>
<dbReference type="Pfam" id="PF21089">
    <property type="entry name" value="PKS_DH_N"/>
    <property type="match status" value="2"/>
</dbReference>
<feature type="active site" description="Proton acceptor; for dehydratase activity" evidence="9">
    <location>
        <position position="967"/>
    </location>
</feature>
<feature type="region of interest" description="Disordered" evidence="10">
    <location>
        <begin position="1020"/>
        <end position="1049"/>
    </location>
</feature>
<dbReference type="Gene3D" id="3.10.129.110">
    <property type="entry name" value="Polyketide synthase dehydratase"/>
    <property type="match status" value="2"/>
</dbReference>
<dbReference type="SMART" id="SM00829">
    <property type="entry name" value="PKS_ER"/>
    <property type="match status" value="1"/>
</dbReference>
<dbReference type="SUPFAM" id="SSF53901">
    <property type="entry name" value="Thiolase-like"/>
    <property type="match status" value="2"/>
</dbReference>
<feature type="domain" description="PKS/mFAS DH" evidence="13">
    <location>
        <begin position="2677"/>
        <end position="2956"/>
    </location>
</feature>
<evidence type="ECO:0000256" key="10">
    <source>
        <dbReference type="SAM" id="MobiDB-lite"/>
    </source>
</evidence>
<dbReference type="Pfam" id="PF00109">
    <property type="entry name" value="ketoacyl-synt"/>
    <property type="match status" value="2"/>
</dbReference>
<dbReference type="InterPro" id="IPR013968">
    <property type="entry name" value="PKS_KR"/>
</dbReference>
<evidence type="ECO:0000256" key="7">
    <source>
        <dbReference type="ARBA" id="ARBA00023268"/>
    </source>
</evidence>
<gene>
    <name evidence="14" type="ORF">OG699_00220</name>
    <name evidence="15" type="ORF">OG699_45040</name>
</gene>
<evidence type="ECO:0000259" key="12">
    <source>
        <dbReference type="PROSITE" id="PS52004"/>
    </source>
</evidence>
<keyword evidence="4" id="KW-0597">Phosphoprotein</keyword>
<feature type="domain" description="Carrier" evidence="11">
    <location>
        <begin position="1686"/>
        <end position="1761"/>
    </location>
</feature>
<dbReference type="PROSITE" id="PS01162">
    <property type="entry name" value="QOR_ZETA_CRYSTAL"/>
    <property type="match status" value="1"/>
</dbReference>
<dbReference type="GO" id="GO:0004315">
    <property type="term" value="F:3-oxoacyl-[acyl-carrier-protein] synthase activity"/>
    <property type="evidence" value="ECO:0007669"/>
    <property type="project" value="InterPro"/>
</dbReference>
<protein>
    <submittedName>
        <fullName evidence="15">SDR family NAD(P)-dependent oxidoreductase</fullName>
    </submittedName>
</protein>
<evidence type="ECO:0000256" key="9">
    <source>
        <dbReference type="PROSITE-ProRule" id="PRU01363"/>
    </source>
</evidence>
<feature type="domain" description="Ketosynthase family 3 (KS3)" evidence="12">
    <location>
        <begin position="1782"/>
        <end position="2204"/>
    </location>
</feature>
<dbReference type="InterPro" id="IPR036291">
    <property type="entry name" value="NAD(P)-bd_dom_sf"/>
</dbReference>
<dbReference type="InterPro" id="IPR015083">
    <property type="entry name" value="NorB/c/GfsB-D-like_docking"/>
</dbReference>
<dbReference type="SUPFAM" id="SSF51735">
    <property type="entry name" value="NAD(P)-binding Rossmann-fold domains"/>
    <property type="match status" value="5"/>
</dbReference>
<evidence type="ECO:0000256" key="3">
    <source>
        <dbReference type="ARBA" id="ARBA00022450"/>
    </source>
</evidence>
<dbReference type="InterPro" id="IPR049552">
    <property type="entry name" value="PKS_DH_N"/>
</dbReference>
<dbReference type="Pfam" id="PF14765">
    <property type="entry name" value="PS-DH"/>
    <property type="match status" value="2"/>
</dbReference>
<evidence type="ECO:0000256" key="8">
    <source>
        <dbReference type="ARBA" id="ARBA00023315"/>
    </source>
</evidence>
<name>A0AAU3ID56_9ACTN</name>
<dbReference type="FunFam" id="3.90.180.10:FF:000032">
    <property type="entry name" value="Probable polyketide synthase pks1"/>
    <property type="match status" value="1"/>
</dbReference>
<keyword evidence="5" id="KW-0808">Transferase</keyword>
<dbReference type="SMART" id="SM00826">
    <property type="entry name" value="PKS_DH"/>
    <property type="match status" value="2"/>
</dbReference>
<feature type="region of interest" description="N-terminal hotdog fold" evidence="9">
    <location>
        <begin position="2677"/>
        <end position="2802"/>
    </location>
</feature>
<dbReference type="FunFam" id="3.40.50.720:FF:000209">
    <property type="entry name" value="Polyketide synthase Pks12"/>
    <property type="match status" value="1"/>
</dbReference>
<feature type="domain" description="PKS/mFAS DH" evidence="13">
    <location>
        <begin position="935"/>
        <end position="1213"/>
    </location>
</feature>
<dbReference type="Pfam" id="PF08240">
    <property type="entry name" value="ADH_N"/>
    <property type="match status" value="1"/>
</dbReference>
<feature type="region of interest" description="C-terminal hotdog fold" evidence="9">
    <location>
        <begin position="1075"/>
        <end position="1213"/>
    </location>
</feature>
<dbReference type="Pfam" id="PF22953">
    <property type="entry name" value="SpnB_Rossmann"/>
    <property type="match status" value="2"/>
</dbReference>
<dbReference type="InterPro" id="IPR016039">
    <property type="entry name" value="Thiolase-like"/>
</dbReference>
<dbReference type="SUPFAM" id="SSF47336">
    <property type="entry name" value="ACP-like"/>
    <property type="match status" value="2"/>
</dbReference>
<keyword evidence="6" id="KW-0045">Antibiotic biosynthesis</keyword>
<dbReference type="PROSITE" id="PS52004">
    <property type="entry name" value="KS3_2"/>
    <property type="match status" value="2"/>
</dbReference>
<dbReference type="GO" id="GO:0016491">
    <property type="term" value="F:oxidoreductase activity"/>
    <property type="evidence" value="ECO:0007669"/>
    <property type="project" value="InterPro"/>
</dbReference>
<feature type="active site" description="Proton donor; for dehydratase activity" evidence="9">
    <location>
        <position position="2876"/>
    </location>
</feature>
<dbReference type="Gene3D" id="3.40.47.10">
    <property type="match status" value="2"/>
</dbReference>
<comment type="pathway">
    <text evidence="2">Antibiotic biosynthesis.</text>
</comment>
<dbReference type="SMART" id="SM01294">
    <property type="entry name" value="PKS_PP_betabranch"/>
    <property type="match status" value="2"/>
</dbReference>
<dbReference type="CDD" id="cd05195">
    <property type="entry name" value="enoyl_red"/>
    <property type="match status" value="1"/>
</dbReference>
<dbReference type="Gene3D" id="3.40.50.720">
    <property type="entry name" value="NAD(P)-binding Rossmann-like Domain"/>
    <property type="match status" value="2"/>
</dbReference>
<dbReference type="Pfam" id="PF08659">
    <property type="entry name" value="KR"/>
    <property type="match status" value="2"/>
</dbReference>
<dbReference type="InterPro" id="IPR036736">
    <property type="entry name" value="ACP-like_sf"/>
</dbReference>
<dbReference type="InterPro" id="IPR014043">
    <property type="entry name" value="Acyl_transferase_dom"/>
</dbReference>
<dbReference type="InterPro" id="IPR057326">
    <property type="entry name" value="KR_dom"/>
</dbReference>
<reference evidence="15" key="1">
    <citation type="submission" date="2022-10" db="EMBL/GenBank/DDBJ databases">
        <title>The complete genomes of actinobacterial strains from the NBC collection.</title>
        <authorList>
            <person name="Joergensen T.S."/>
            <person name="Alvarez Arevalo M."/>
            <person name="Sterndorff E.B."/>
            <person name="Faurdal D."/>
            <person name="Vuksanovic O."/>
            <person name="Mourched A.-S."/>
            <person name="Charusanti P."/>
            <person name="Shaw S."/>
            <person name="Blin K."/>
            <person name="Weber T."/>
        </authorList>
    </citation>
    <scope>NUCLEOTIDE SEQUENCE</scope>
    <source>
        <strain evidence="15">NBC_01393</strain>
    </source>
</reference>
<dbReference type="InterPro" id="IPR009081">
    <property type="entry name" value="PP-bd_ACP"/>
</dbReference>
<feature type="domain" description="Carrier" evidence="11">
    <location>
        <begin position="3763"/>
        <end position="3838"/>
    </location>
</feature>
<feature type="region of interest" description="N-terminal hotdog fold" evidence="9">
    <location>
        <begin position="935"/>
        <end position="1060"/>
    </location>
</feature>
<dbReference type="InterPro" id="IPR020806">
    <property type="entry name" value="PKS_PP-bd"/>
</dbReference>
<dbReference type="GO" id="GO:0033068">
    <property type="term" value="P:macrolide biosynthetic process"/>
    <property type="evidence" value="ECO:0007669"/>
    <property type="project" value="UniProtKB-ARBA"/>
</dbReference>
<dbReference type="InterPro" id="IPR049551">
    <property type="entry name" value="PKS_DH_C"/>
</dbReference>
<dbReference type="GO" id="GO:0008270">
    <property type="term" value="F:zinc ion binding"/>
    <property type="evidence" value="ECO:0007669"/>
    <property type="project" value="InterPro"/>
</dbReference>
<keyword evidence="7" id="KW-0511">Multifunctional enzyme</keyword>
<dbReference type="InterPro" id="IPR011032">
    <property type="entry name" value="GroES-like_sf"/>
</dbReference>
<dbReference type="SMART" id="SM00825">
    <property type="entry name" value="PKS_KS"/>
    <property type="match status" value="2"/>
</dbReference>
<dbReference type="Gene3D" id="3.40.366.10">
    <property type="entry name" value="Malonyl-Coenzyme A Acyl Carrier Protein, domain 2"/>
    <property type="match status" value="2"/>
</dbReference>
<dbReference type="GO" id="GO:0031177">
    <property type="term" value="F:phosphopantetheine binding"/>
    <property type="evidence" value="ECO:0007669"/>
    <property type="project" value="InterPro"/>
</dbReference>
<dbReference type="Pfam" id="PF08990">
    <property type="entry name" value="Docking"/>
    <property type="match status" value="1"/>
</dbReference>
<dbReference type="Pfam" id="PF02801">
    <property type="entry name" value="Ketoacyl-synt_C"/>
    <property type="match status" value="2"/>
</dbReference>
<dbReference type="PROSITE" id="PS50075">
    <property type="entry name" value="CARRIER"/>
    <property type="match status" value="2"/>
</dbReference>
<dbReference type="SUPFAM" id="SSF52151">
    <property type="entry name" value="FabD/lysophospholipase-like"/>
    <property type="match status" value="2"/>
</dbReference>
<dbReference type="GO" id="GO:0006633">
    <property type="term" value="P:fatty acid biosynthetic process"/>
    <property type="evidence" value="ECO:0007669"/>
    <property type="project" value="InterPro"/>
</dbReference>
<dbReference type="InterPro" id="IPR050091">
    <property type="entry name" value="PKS_NRPS_Biosynth_Enz"/>
</dbReference>
<keyword evidence="8" id="KW-0012">Acyltransferase</keyword>
<evidence type="ECO:0000313" key="15">
    <source>
        <dbReference type="EMBL" id="WTZ14495.1"/>
    </source>
</evidence>
<dbReference type="PANTHER" id="PTHR43775:SF51">
    <property type="entry name" value="INACTIVE PHENOLPHTHIOCEROL SYNTHESIS POLYKETIDE SYNTHASE TYPE I PKS1-RELATED"/>
    <property type="match status" value="1"/>
</dbReference>
<dbReference type="SMART" id="SM00827">
    <property type="entry name" value="PKS_AT"/>
    <property type="match status" value="2"/>
</dbReference>
<dbReference type="PROSITE" id="PS00012">
    <property type="entry name" value="PHOSPHOPANTETHEINE"/>
    <property type="match status" value="1"/>
</dbReference>
<dbReference type="InterPro" id="IPR002364">
    <property type="entry name" value="Quin_OxRdtase/zeta-crystal_CS"/>
</dbReference>
<accession>A0AAU3ID56</accession>
<dbReference type="Pfam" id="PF00698">
    <property type="entry name" value="Acyl_transf_1"/>
    <property type="match status" value="2"/>
</dbReference>
<dbReference type="InterPro" id="IPR020843">
    <property type="entry name" value="ER"/>
</dbReference>
<dbReference type="Pfam" id="PF22621">
    <property type="entry name" value="CurL-like_PKS_C"/>
    <property type="match status" value="1"/>
</dbReference>
<dbReference type="InterPro" id="IPR016036">
    <property type="entry name" value="Malonyl_transacylase_ACP-bd"/>
</dbReference>
<dbReference type="CDD" id="cd00833">
    <property type="entry name" value="PKS"/>
    <property type="match status" value="2"/>
</dbReference>
<dbReference type="PROSITE" id="PS00606">
    <property type="entry name" value="KS3_1"/>
    <property type="match status" value="2"/>
</dbReference>
<dbReference type="Pfam" id="PF13602">
    <property type="entry name" value="ADH_zinc_N_2"/>
    <property type="match status" value="1"/>
</dbReference>
<comment type="cofactor">
    <cofactor evidence="1">
        <name>pantetheine 4'-phosphate</name>
        <dbReference type="ChEBI" id="CHEBI:47942"/>
    </cofactor>
</comment>
<sequence length="3918" mass="410911">MTNKPNTSPEAVVEALRDSLKEIGRLRQQNQQLASAAHEPIAIVSMSCRFPGGVHSPEDFWRLLAEGRDAVGDMPADRGWDVDALYDPDPDKTGKSYVKQGGFLYDAGDFDAEFFGISPREALAMDPQQRLLLETSWEAFERAGIVPARCEQKAGVFIGSNTQEYASLAGDNPPEGLEGHLGTGSAASIASGRIAYTLGLEGPALTVDTACSSSLVAIHLAAQALRGGECELALAGGVTLLPNTAPFVELSRQGALSPDGRCKAFSADADGAGWAEGVGILLLERLSDARRHGHRVLGVIRGSAVNQDGASSGLTAPNGPAQQRVIRQALAAARLKAADVDAVDAHGTGTRLGDPIEAQALFATYGKDRERPLWLGSVKSNIGHTQAAAGVASVMKMVLGMAHGVLPRTLHADEPSSYVDWSSGSVRLLTEAVDWPAGERARRAGISSFGISGTNAHVIVEEAPALETTPTAVPEPGPVPLALSAKSEAGLREQAARLAEFLAEHPEVAPADAGHALATTRTHFAHRGVVLGTERAELTAGLAALADDEPRANVVRSTTAPSGGVVFVFPGQGSQWAGMAVELLDSSEVFARSVEDITAVLDPLLDWSVKDVLRQSPDAPSLERIDVIQPVLFTVMLSLAALWQAHGVTPDAVVGHSQGEVCAAVLSGALTLEDGARIIVERSRAWATLSGHGAMASLSLPLDKATELLERWPGRLGIAAVNSPTTVTVSGDPQAITEIITTAEADGIRAKQIPGVDTAGHSPQVDQLRDRLLDNLGTITPRRTDVAFYSTVTGGPLDPLNLDQEYWYRNVRETVDFHTTVKTLLTDGFRTFIEMSPHPVLAHALQDTAEAAGVTDPAVLGSLRRDQGDWNRFLLSLAEAHARGVALDWDALLPQRTATHTDLPTYAFQRRRYWLQGSTGQTGDVTAAGLKPAGHPLLGAILTLPDSEGLLLTGRLSTSAQPWLADHAIDNTVLFPGTGFVELATRAGDLAGCGHLDELALEHPLVLPTRDAVQVQLRVDGPDEDGSRRFTVHSRPDDAEPDTPWTRHATGALGVSAPAARQTAYDFRAWPPQGAEPVDIDGLYDRIAATGIQYGPVFRGLRAAWRRGDEVFAEIRLPEDSHSEAAQYALHPALLDSALHALGLGSLTDTGDGLVPFLWSGVSLHAAGASALRVRLSRTAGEGIALEAADASGGPVASVDSLVLRPVPRDQLRAAADPTADALFRIEWTPVFAEGTGDGWTVLGADRFGLPESSGEPRSVFHTPQPPAFTDAAGLAEAVRSATVDVLTVLQDWLGDERFADRRMVIVTRGGVAARDGEDVTDLALAAVWGLVRSAQSENPDRFALLDLDPSADGAPTAGLLAAALASGEPQLAVRDGELFAPRLARPHRADRSSPALDPEGTVLITGAGTLGGLLARHLVAEHGARHLLLTSRRGPEAAGAAELTAELAGFGAEVTFAACDVTDKAALAGLIGDVDPAHPLTAVVHTAGVLDDGTITSLTPGHLERVLAPKVDAALHLHELTRELDLSAFVLFSSSAATFGGPGQGNYAAANTFLDALALHRRAHGLPAQSLAWGFWEQRSEMSGHLDAADVARMARSGAGALTGERGLALFDAARALGDALLVPSPVDRAALRDRPESVHALLRGLVRTAPVRRSAAAAAGEAAGGAGSELVRRLSALPEADRTTALTDLVRAHAATVLGYDDAQGIGTKRPFKELGFESLTAVEFRNRLSTATGLRLPATLVFDYPTPAVLAVHLGELLLGSGAATDASAAVRVADVAGDDPVVIVGMSCRYPGGASSPEELWRLVAEESDALAAFPEDRGWDLEALFGADAPGTSYAREGGFLYDAADFDAEFFGISPREALAMDPQQRLLLETSWEAFEQAGIDPESVRGTSTGVFVGSMYQDYLLRLHSVPEEVEGYVGTGSAGSVVSGRIAYTFGLEGPAVSVDTACSSSLVALHLAAQALRVGECDLALAGGVAVMSTADLFAEYSKQRALSPDNRVKAFADGADGTAFSEGVGLLLLERLSDARRKGHRVLAVVRGSAVNQDGASNGLTAPNGPSQQRVIRAALAGAGLGTSDVDVVEAHGTGTRLGDPIEAQALLATYGQDREQPLWLGSLKSNIGHAQAAAGVAGIIKMVQAMRHGVLPRTLHVDEPTSQVDWSEGRVELLTEAREWPELDRPRRAGISSFGISGTNAHVIVEEAPAVEAAPAAAPEPGPVPLALSAKSEAGLREQAARLAEFLGERPETGLGDMAYALATGRARFDHRAVVLGSDRDTLVEALGAVAQERESLGAVRGTVAAEGGVVFVFPGQGSQWAGMAAELLDSSEVFARSVEDITAVLDPLLDWSVKDVLRQSPDAPSLERIDVIQPVLFTVMLSLAALWQAHGVTPDAVVGHSQGEVCAAVLSGALTLEDGARIIVERSRAWATLSGHGAMASLSLPLDKATELLERWPGRLGIAAVNSPTTVTVSGDPQAITEIITLAETDGIRAKQIPGVDTAGHSPQVDQLRDRLLKAIGTITPVQSDIAFYSTVTGGPLDPLNLDQEYWYRNVRETVDFHTTVKTLLTDGFRTFIEMSPHPVLAHALQDTAEAAGVTDPAVLGSLRRDQGGWDRFARSLAEAHARGVELDWDALLPQRTGTHVDLPTYAFQRRRYWLQGSAGQAGDVTAAGLKPAGHPLLGAILTLPDSEGLLLTGRLSTSAQPWLADHAIDNTVLFPGTGFVELATHAGDLTGCGNLDELTLELPLVLPDKGGVSVQLALTAPDVDGARGFTVHSRPDDAEPDTPWTRHATGTLTTTPAAPGDGGLTLWPPKDAEPVDVSDLYDRFAAGGIQYGPVFKGLRAAWRRGDEVFAEVRLPEDSHSEAAQYALHPALLDAALHALGIAPLVPGAGEGRNLLPFTWSGVAVHAAAATALRVRLAPDGAGGVRVAVADPTGAPVATVESLVLRPASAELLGAGRQAAHDALFRIDWAEVPLPDPAPVAGAWALLGSEPLDIAGVSLTSYDGLDALKGGGAEVPEVVLLPVTAGSRTDVPAAVREVTCRVLGLVQGWLADERFADSRLVVVTRGAVAVRDGEELPDEVLAPVWGLLRSAQSENPGRITLVDVDAASVDRLPAALAGEEPQLALRGGKARAFRLGRAAAGPALAEPAGSGEWRLESTAEGTIDTLALVDRTELATQELQPHEVRIAVRAAGLNFRDALIALGMYPGSGAIVGSEGAGVILQTGSAVTGLAPGDKVMGLFPGAIGTVAVSDFRTVVRMPRGWTFAQAATVPVVFLTAYYGLVDLAGLRRGEKVLVHAAAGGVGMAATQIARHLGAEVYGTASPGKWQVLRELGFDEAHLASSRDTEFEAAFTARTGAEGVDVVLNSLAGEFIDASLRLLPRGGRFVEMGKTDVRDAARVAEAYEGVAYRAYDLVEAGPERIREMLHEVLDLFERGVLTPLPLRAWDVRHAKDAFRYLSQARHVGKMVLALPRRPEPEGTVLVTGGTGTLGGLVARHLVAEHGVRHLLLTSRRGPAAAGAQELAAELTGLGAEVRVAACDVTDRKAVAGLLASVPAEHPLTAVVHSAGDVDDGVIAALSPERVDRVMRPKVDAALHLHELTSDLDLSAFVLFSSSAATFGGPGQGNYAAANAFLDALAQRRRAAGLTASSLAWGFWAERSELTSTLEEADIARLTRGGMAPLSTRDGLALFDAGRGHADAVLVPARLDTSKLSGPSGSVPPLLKGLVRVTAKRERAGAADRADGGTSLAQRLAGLAPADRDTVLVELVRTHAATVLGHATADSVQPERAFKELGFDSLTAVELRNRLTAAAGVRLPATLVFDYPTPLALAAYLREQLLPDEPEASAVASLLTDLDQLETALAAVTADDAERTTVGQRLQALLAAWHGLSDATTEDTDDLDSATDDELFDLVDSTFEG</sequence>
<dbReference type="Gene3D" id="3.90.180.10">
    <property type="entry name" value="Medium-chain alcohol dehydrogenases, catalytic domain"/>
    <property type="match status" value="1"/>
</dbReference>
<dbReference type="SUPFAM" id="SSF50129">
    <property type="entry name" value="GroES-like"/>
    <property type="match status" value="1"/>
</dbReference>
<feature type="compositionally biased region" description="Low complexity" evidence="10">
    <location>
        <begin position="2791"/>
        <end position="2802"/>
    </location>
</feature>
<dbReference type="InterPro" id="IPR016035">
    <property type="entry name" value="Acyl_Trfase/lysoPLipase"/>
</dbReference>
<proteinExistence type="predicted"/>
<dbReference type="GO" id="GO:0004312">
    <property type="term" value="F:fatty acid synthase activity"/>
    <property type="evidence" value="ECO:0007669"/>
    <property type="project" value="TreeGrafter"/>
</dbReference>
<dbReference type="InterPro" id="IPR020807">
    <property type="entry name" value="PKS_DH"/>
</dbReference>
<dbReference type="PROSITE" id="PS52019">
    <property type="entry name" value="PKS_MFAS_DH"/>
    <property type="match status" value="2"/>
</dbReference>
<dbReference type="FunFam" id="3.40.366.10:FF:000002">
    <property type="entry name" value="Probable polyketide synthase 2"/>
    <property type="match status" value="2"/>
</dbReference>
<evidence type="ECO:0000256" key="5">
    <source>
        <dbReference type="ARBA" id="ARBA00022679"/>
    </source>
</evidence>
<feature type="region of interest" description="C-terminal hotdog fold" evidence="9">
    <location>
        <begin position="2815"/>
        <end position="2956"/>
    </location>
</feature>
<dbReference type="SMART" id="SM00823">
    <property type="entry name" value="PKS_PP"/>
    <property type="match status" value="2"/>
</dbReference>
<dbReference type="InterPro" id="IPR014031">
    <property type="entry name" value="Ketoacyl_synth_C"/>
</dbReference>
<dbReference type="InterPro" id="IPR018201">
    <property type="entry name" value="Ketoacyl_synth_AS"/>
</dbReference>
<dbReference type="Gene3D" id="3.30.70.3290">
    <property type="match status" value="2"/>
</dbReference>
<dbReference type="Pfam" id="PF16197">
    <property type="entry name" value="KAsynt_C_assoc"/>
    <property type="match status" value="1"/>
</dbReference>
<evidence type="ECO:0000256" key="1">
    <source>
        <dbReference type="ARBA" id="ARBA00001957"/>
    </source>
</evidence>
<dbReference type="InterPro" id="IPR049900">
    <property type="entry name" value="PKS_mFAS_DH"/>
</dbReference>
<dbReference type="InterPro" id="IPR001227">
    <property type="entry name" value="Ac_transferase_dom_sf"/>
</dbReference>
<dbReference type="PANTHER" id="PTHR43775">
    <property type="entry name" value="FATTY ACID SYNTHASE"/>
    <property type="match status" value="1"/>
</dbReference>
<dbReference type="FunFam" id="1.10.1200.10:FF:000007">
    <property type="entry name" value="Probable polyketide synthase pks17"/>
    <property type="match status" value="2"/>
</dbReference>
<organism evidence="15">
    <name type="scientific">Streptomyces sp. NBC_01393</name>
    <dbReference type="NCBI Taxonomy" id="2903851"/>
    <lineage>
        <taxon>Bacteria</taxon>
        <taxon>Bacillati</taxon>
        <taxon>Actinomycetota</taxon>
        <taxon>Actinomycetes</taxon>
        <taxon>Kitasatosporales</taxon>
        <taxon>Streptomycetaceae</taxon>
        <taxon>Streptomyces</taxon>
    </lineage>
</organism>
<dbReference type="CDD" id="cd08956">
    <property type="entry name" value="KR_3_FAS_SDR_x"/>
    <property type="match status" value="2"/>
</dbReference>
<evidence type="ECO:0000259" key="11">
    <source>
        <dbReference type="PROSITE" id="PS50075"/>
    </source>
</evidence>
<dbReference type="EMBL" id="CP109546">
    <property type="protein sequence ID" value="WTZ06591.1"/>
    <property type="molecule type" value="Genomic_DNA"/>
</dbReference>
<evidence type="ECO:0000259" key="13">
    <source>
        <dbReference type="PROSITE" id="PS52019"/>
    </source>
</evidence>
<dbReference type="FunFam" id="3.40.47.10:FF:000019">
    <property type="entry name" value="Polyketide synthase type I"/>
    <property type="match status" value="2"/>
</dbReference>
<evidence type="ECO:0000313" key="14">
    <source>
        <dbReference type="EMBL" id="WTZ06591.1"/>
    </source>
</evidence>
<dbReference type="SMART" id="SM00822">
    <property type="entry name" value="PKS_KR"/>
    <property type="match status" value="2"/>
</dbReference>
<dbReference type="Pfam" id="PF00550">
    <property type="entry name" value="PP-binding"/>
    <property type="match status" value="2"/>
</dbReference>
<dbReference type="InterPro" id="IPR032821">
    <property type="entry name" value="PKS_assoc"/>
</dbReference>
<evidence type="ECO:0000256" key="2">
    <source>
        <dbReference type="ARBA" id="ARBA00004792"/>
    </source>
</evidence>
<dbReference type="EMBL" id="CP109546">
    <property type="protein sequence ID" value="WTZ14495.1"/>
    <property type="molecule type" value="Genomic_DNA"/>
</dbReference>
<dbReference type="InterPro" id="IPR014030">
    <property type="entry name" value="Ketoacyl_synth_N"/>
</dbReference>
<dbReference type="InterPro" id="IPR042104">
    <property type="entry name" value="PKS_dehydratase_sf"/>
</dbReference>
<dbReference type="InterPro" id="IPR020841">
    <property type="entry name" value="PKS_Beta-ketoAc_synthase_dom"/>
</dbReference>
<feature type="active site" description="Proton donor; for dehydratase activity" evidence="9">
    <location>
        <position position="1136"/>
    </location>
</feature>